<keyword evidence="1" id="KW-0040">ANK repeat</keyword>
<dbReference type="Gene3D" id="1.25.40.20">
    <property type="entry name" value="Ankyrin repeat-containing domain"/>
    <property type="match status" value="1"/>
</dbReference>
<evidence type="ECO:0000256" key="1">
    <source>
        <dbReference type="PROSITE-ProRule" id="PRU00023"/>
    </source>
</evidence>
<evidence type="ECO:0000313" key="3">
    <source>
        <dbReference type="EMBL" id="TRX92821.1"/>
    </source>
</evidence>
<sequence>MAEGAMESIHTLLDVCAKIIEYIQQVNDGSSERIRLMTEIFSIKGILECLIATVKGAEAAPELWLGTIRSISQKGGPLDSLQEVLISVRDQLRQVISAKGLERMGDNHFWRFKKEVEERLKVIDKQKLLLTLALGNNHAILSPQNDTRAISGDVATISADDDEASSEYCYSPLSEQGSIRLLRLMPHEDEKAIIQCQLFEYPLQKLSEEHLYEALSYVWGSKDDCRRVCILSDDEESNYPTAQMKRGFDLRSCLPTRKNGHLLVTANLHAALLHLRGRLVERILWIDAICINQTNNYEKGQQVQLMAKIYAKANRVIAWLGEAPDNNNQALEAIRKAAETAVEEQSTSGAIDEMNEQAITTLLQRPWFQRIWVLQEVAAARHILIKYGPTEIDGYVFCSGLSGLNLSYKTSPDFQGLILPAIYLIRGAIFRPRCKGDEINSSSTFSLNIRPLVELVDMYHTHKATNRLDKVYALLGMSSDDPSEAGLLANYNTSWGEVFRKLVKFFLSDQMSVSTWDDKEVAVIEGKGYVLGKVSSVDNTRDHKQCVRITWWYASKGIDTFYFTSAKPVQEGGVACLLKGASKFTIVRLLCSEFSTIIMIAAPPTYYLRGWLTSITTFPDDLLLVWDWYERRKLQDGEGSEYLLNNREVPHCPRTECQCQNYLYKSARLWNFALLLNKMERYTDARKNLRDAVEFYMNGMALRGIDKTFPDHSPWRKTDEEVLRVLDLLSKTIGAEYPKYGQTPLFWANRNRHETIVQLLLRKKEVDVDLKDNKNWTPLFWAACSGHKAIVQLLLDKGADIQAKDNYGRTLLF</sequence>
<dbReference type="PANTHER" id="PTHR24148:SF78">
    <property type="entry name" value="HETEROKARYON INCOMPATIBILITY DOMAIN-CONTAINING PROTEIN"/>
    <property type="match status" value="1"/>
</dbReference>
<feature type="repeat" description="ANK" evidence="1">
    <location>
        <begin position="774"/>
        <end position="806"/>
    </location>
</feature>
<evidence type="ECO:0000313" key="4">
    <source>
        <dbReference type="Proteomes" id="UP000319160"/>
    </source>
</evidence>
<gene>
    <name evidence="3" type="ORF">FHL15_006227</name>
</gene>
<protein>
    <recommendedName>
        <fullName evidence="2">Heterokaryon incompatibility domain-containing protein</fullName>
    </recommendedName>
</protein>
<dbReference type="PROSITE" id="PS50297">
    <property type="entry name" value="ANK_REP_REGION"/>
    <property type="match status" value="1"/>
</dbReference>
<dbReference type="InterPro" id="IPR036770">
    <property type="entry name" value="Ankyrin_rpt-contain_sf"/>
</dbReference>
<keyword evidence="4" id="KW-1185">Reference proteome</keyword>
<dbReference type="SUPFAM" id="SSF48403">
    <property type="entry name" value="Ankyrin repeat"/>
    <property type="match status" value="1"/>
</dbReference>
<dbReference type="PROSITE" id="PS50088">
    <property type="entry name" value="ANK_REPEAT"/>
    <property type="match status" value="1"/>
</dbReference>
<dbReference type="EMBL" id="VFLP01000033">
    <property type="protein sequence ID" value="TRX92821.1"/>
    <property type="molecule type" value="Genomic_DNA"/>
</dbReference>
<dbReference type="Pfam" id="PF06985">
    <property type="entry name" value="HET"/>
    <property type="match status" value="1"/>
</dbReference>
<dbReference type="Pfam" id="PF12796">
    <property type="entry name" value="Ank_2"/>
    <property type="match status" value="1"/>
</dbReference>
<feature type="domain" description="Heterokaryon incompatibility" evidence="2">
    <location>
        <begin position="212"/>
        <end position="376"/>
    </location>
</feature>
<dbReference type="PANTHER" id="PTHR24148">
    <property type="entry name" value="ANKYRIN REPEAT DOMAIN-CONTAINING PROTEIN 39 HOMOLOG-RELATED"/>
    <property type="match status" value="1"/>
</dbReference>
<dbReference type="InterPro" id="IPR002110">
    <property type="entry name" value="Ankyrin_rpt"/>
</dbReference>
<dbReference type="STRING" id="2512241.A0A553HXY8"/>
<proteinExistence type="predicted"/>
<reference evidence="4" key="1">
    <citation type="submission" date="2019-06" db="EMBL/GenBank/DDBJ databases">
        <title>Draft genome sequence of the griseofulvin-producing fungus Xylaria cubensis strain G536.</title>
        <authorList>
            <person name="Mead M.E."/>
            <person name="Raja H.A."/>
            <person name="Steenwyk J.L."/>
            <person name="Knowles S.L."/>
            <person name="Oberlies N.H."/>
            <person name="Rokas A."/>
        </authorList>
    </citation>
    <scope>NUCLEOTIDE SEQUENCE [LARGE SCALE GENOMIC DNA]</scope>
    <source>
        <strain evidence="4">G536</strain>
    </source>
</reference>
<name>A0A553HXY8_9PEZI</name>
<evidence type="ECO:0000259" key="2">
    <source>
        <dbReference type="Pfam" id="PF06985"/>
    </source>
</evidence>
<organism evidence="3 4">
    <name type="scientific">Xylaria flabelliformis</name>
    <dbReference type="NCBI Taxonomy" id="2512241"/>
    <lineage>
        <taxon>Eukaryota</taxon>
        <taxon>Fungi</taxon>
        <taxon>Dikarya</taxon>
        <taxon>Ascomycota</taxon>
        <taxon>Pezizomycotina</taxon>
        <taxon>Sordariomycetes</taxon>
        <taxon>Xylariomycetidae</taxon>
        <taxon>Xylariales</taxon>
        <taxon>Xylariaceae</taxon>
        <taxon>Xylaria</taxon>
    </lineage>
</organism>
<comment type="caution">
    <text evidence="3">The sequence shown here is derived from an EMBL/GenBank/DDBJ whole genome shotgun (WGS) entry which is preliminary data.</text>
</comment>
<dbReference type="SMART" id="SM00248">
    <property type="entry name" value="ANK"/>
    <property type="match status" value="2"/>
</dbReference>
<dbReference type="OrthoDB" id="194358at2759"/>
<dbReference type="InterPro" id="IPR010730">
    <property type="entry name" value="HET"/>
</dbReference>
<dbReference type="Proteomes" id="UP000319160">
    <property type="component" value="Unassembled WGS sequence"/>
</dbReference>
<dbReference type="AlphaFoldDB" id="A0A553HXY8"/>
<dbReference type="InterPro" id="IPR052895">
    <property type="entry name" value="HetReg/Transcr_Mod"/>
</dbReference>
<accession>A0A553HXY8</accession>